<dbReference type="Proteomes" id="UP001234989">
    <property type="component" value="Chromosome 1"/>
</dbReference>
<reference evidence="2" key="1">
    <citation type="submission" date="2023-08" db="EMBL/GenBank/DDBJ databases">
        <title>A de novo genome assembly of Solanum verrucosum Schlechtendal, a Mexican diploid species geographically isolated from the other diploid A-genome species in potato relatives.</title>
        <authorList>
            <person name="Hosaka K."/>
        </authorList>
    </citation>
    <scope>NUCLEOTIDE SEQUENCE</scope>
    <source>
        <tissue evidence="2">Young leaves</tissue>
    </source>
</reference>
<feature type="region of interest" description="Disordered" evidence="1">
    <location>
        <begin position="1"/>
        <end position="69"/>
    </location>
</feature>
<protein>
    <submittedName>
        <fullName evidence="2">Uncharacterized protein</fullName>
    </submittedName>
</protein>
<evidence type="ECO:0000313" key="2">
    <source>
        <dbReference type="EMBL" id="WMV09947.1"/>
    </source>
</evidence>
<dbReference type="EMBL" id="CP133612">
    <property type="protein sequence ID" value="WMV09947.1"/>
    <property type="molecule type" value="Genomic_DNA"/>
</dbReference>
<accession>A0AAF0PSM7</accession>
<name>A0AAF0PSM7_SOLVR</name>
<sequence>MGERTVKGITVRRPARGSHPPRSGGPWDPSRAVGRLVEAGQNQPKLMPQTTEPTTDRGLDDGPWEGPSS</sequence>
<dbReference type="AlphaFoldDB" id="A0AAF0PSM7"/>
<proteinExistence type="predicted"/>
<gene>
    <name evidence="2" type="ORF">MTR67_003332</name>
</gene>
<organism evidence="2 3">
    <name type="scientific">Solanum verrucosum</name>
    <dbReference type="NCBI Taxonomy" id="315347"/>
    <lineage>
        <taxon>Eukaryota</taxon>
        <taxon>Viridiplantae</taxon>
        <taxon>Streptophyta</taxon>
        <taxon>Embryophyta</taxon>
        <taxon>Tracheophyta</taxon>
        <taxon>Spermatophyta</taxon>
        <taxon>Magnoliopsida</taxon>
        <taxon>eudicotyledons</taxon>
        <taxon>Gunneridae</taxon>
        <taxon>Pentapetalae</taxon>
        <taxon>asterids</taxon>
        <taxon>lamiids</taxon>
        <taxon>Solanales</taxon>
        <taxon>Solanaceae</taxon>
        <taxon>Solanoideae</taxon>
        <taxon>Solaneae</taxon>
        <taxon>Solanum</taxon>
    </lineage>
</organism>
<evidence type="ECO:0000256" key="1">
    <source>
        <dbReference type="SAM" id="MobiDB-lite"/>
    </source>
</evidence>
<keyword evidence="3" id="KW-1185">Reference proteome</keyword>
<evidence type="ECO:0000313" key="3">
    <source>
        <dbReference type="Proteomes" id="UP001234989"/>
    </source>
</evidence>
<feature type="compositionally biased region" description="Polar residues" evidence="1">
    <location>
        <begin position="40"/>
        <end position="53"/>
    </location>
</feature>